<feature type="transmembrane region" description="Helical" evidence="1">
    <location>
        <begin position="75"/>
        <end position="96"/>
    </location>
</feature>
<feature type="transmembrane region" description="Helical" evidence="1">
    <location>
        <begin position="20"/>
        <end position="38"/>
    </location>
</feature>
<evidence type="ECO:0000313" key="2">
    <source>
        <dbReference type="EMBL" id="ELZ20311.1"/>
    </source>
</evidence>
<name>M0CAI9_9EURY</name>
<keyword evidence="1" id="KW-0472">Membrane</keyword>
<feature type="transmembrane region" description="Helical" evidence="1">
    <location>
        <begin position="50"/>
        <end position="69"/>
    </location>
</feature>
<keyword evidence="1" id="KW-0812">Transmembrane</keyword>
<dbReference type="RefSeq" id="WP_006885883.1">
    <property type="nucleotide sequence ID" value="NZ_AOIU01000047.1"/>
</dbReference>
<proteinExistence type="predicted"/>
<dbReference type="OrthoDB" id="238849at2157"/>
<sequence length="142" mass="14924">MSARSLPSWVFETNEQHSRRLWNATVCAAAAILLVRSATVSPTFSLGLRIPFVVVPGSFPVEGVAALSVGLVVSYYGFGLASCLGVNFVLVAAYVVPHSRPGIFAGHMWVLVGVYVLVSAVYAGLAGTVGFGLGRLARRLAD</sequence>
<dbReference type="EMBL" id="AOIU01000047">
    <property type="protein sequence ID" value="ELZ20311.1"/>
    <property type="molecule type" value="Genomic_DNA"/>
</dbReference>
<keyword evidence="1" id="KW-1133">Transmembrane helix</keyword>
<evidence type="ECO:0000313" key="3">
    <source>
        <dbReference type="Proteomes" id="UP000011626"/>
    </source>
</evidence>
<organism evidence="2 3">
    <name type="scientific">Halosimplex carlsbadense 2-9-1</name>
    <dbReference type="NCBI Taxonomy" id="797114"/>
    <lineage>
        <taxon>Archaea</taxon>
        <taxon>Methanobacteriati</taxon>
        <taxon>Methanobacteriota</taxon>
        <taxon>Stenosarchaea group</taxon>
        <taxon>Halobacteria</taxon>
        <taxon>Halobacteriales</taxon>
        <taxon>Haloarculaceae</taxon>
        <taxon>Halosimplex</taxon>
    </lineage>
</organism>
<evidence type="ECO:0000256" key="1">
    <source>
        <dbReference type="SAM" id="Phobius"/>
    </source>
</evidence>
<comment type="caution">
    <text evidence="2">The sequence shown here is derived from an EMBL/GenBank/DDBJ whole genome shotgun (WGS) entry which is preliminary data.</text>
</comment>
<protein>
    <submittedName>
        <fullName evidence="2">Uncharacterized protein</fullName>
    </submittedName>
</protein>
<dbReference type="AlphaFoldDB" id="M0CAI9"/>
<gene>
    <name evidence="2" type="ORF">C475_21097</name>
</gene>
<reference evidence="2 3" key="1">
    <citation type="journal article" date="2014" name="PLoS Genet.">
        <title>Phylogenetically driven sequencing of extremely halophilic archaea reveals strategies for static and dynamic osmo-response.</title>
        <authorList>
            <person name="Becker E.A."/>
            <person name="Seitzer P.M."/>
            <person name="Tritt A."/>
            <person name="Larsen D."/>
            <person name="Krusor M."/>
            <person name="Yao A.I."/>
            <person name="Wu D."/>
            <person name="Madern D."/>
            <person name="Eisen J.A."/>
            <person name="Darling A.E."/>
            <person name="Facciotti M.T."/>
        </authorList>
    </citation>
    <scope>NUCLEOTIDE SEQUENCE [LARGE SCALE GENOMIC DNA]</scope>
    <source>
        <strain evidence="2 3">2-9-1</strain>
    </source>
</reference>
<accession>M0CAI9</accession>
<dbReference type="Proteomes" id="UP000011626">
    <property type="component" value="Unassembled WGS sequence"/>
</dbReference>
<keyword evidence="3" id="KW-1185">Reference proteome</keyword>
<feature type="transmembrane region" description="Helical" evidence="1">
    <location>
        <begin position="108"/>
        <end position="133"/>
    </location>
</feature>